<reference evidence="2" key="1">
    <citation type="submission" date="2022-08" db="EMBL/GenBank/DDBJ databases">
        <authorList>
            <person name="Tistechok S."/>
            <person name="Samborskyy M."/>
            <person name="Roman I."/>
        </authorList>
    </citation>
    <scope>NUCLEOTIDE SEQUENCE</scope>
    <source>
        <strain evidence="2">DSM 103496</strain>
    </source>
</reference>
<dbReference type="Pfam" id="PF00480">
    <property type="entry name" value="ROK"/>
    <property type="match status" value="1"/>
</dbReference>
<accession>A0A9X2VJ02</accession>
<dbReference type="Gene3D" id="1.10.10.10">
    <property type="entry name" value="Winged helix-like DNA-binding domain superfamily/Winged helix DNA-binding domain"/>
    <property type="match status" value="1"/>
</dbReference>
<dbReference type="SUPFAM" id="SSF46785">
    <property type="entry name" value="Winged helix' DNA-binding domain"/>
    <property type="match status" value="1"/>
</dbReference>
<evidence type="ECO:0000313" key="2">
    <source>
        <dbReference type="EMBL" id="MCS7477520.1"/>
    </source>
</evidence>
<proteinExistence type="inferred from homology"/>
<dbReference type="Gene3D" id="3.30.420.40">
    <property type="match status" value="2"/>
</dbReference>
<dbReference type="InterPro" id="IPR036388">
    <property type="entry name" value="WH-like_DNA-bd_sf"/>
</dbReference>
<dbReference type="Proteomes" id="UP001141259">
    <property type="component" value="Unassembled WGS sequence"/>
</dbReference>
<gene>
    <name evidence="2" type="ORF">NZH93_11700</name>
</gene>
<comment type="caution">
    <text evidence="2">The sequence shown here is derived from an EMBL/GenBank/DDBJ whole genome shotgun (WGS) entry which is preliminary data.</text>
</comment>
<dbReference type="SUPFAM" id="SSF53067">
    <property type="entry name" value="Actin-like ATPase domain"/>
    <property type="match status" value="1"/>
</dbReference>
<sequence>MHNPHRVLVGDGRRTSNAAAVLRSVLDNGPVARSTIARLTGLSAAAVTRQYAELAGLGLLREVDNRVPRATIGRPHIPVDIDVDQHVVCGVHIAFAHTTVALVDLRGRVRAREREPHAGTGPTAVLTRAADRVPDFLARHADGRTPLGVGVAIGGWVDPASGVVVRHSQLGWHDVAARDLLHARVGLPVHVESHSRALARAEQMFGDARARTSLVHLFVGNVVDAAIATGGAVHHGPRSAAGDIAHLPVDGGDRRCPCGRTGCLEAEVSDRSVAERAAAAGIITAPVLTDLLDAAVAGDRRAVELFRTRARQVGRVAALLLDVINPDVLVVTELGSIHLPECLADLHEVVAERSRRDGPEQAVVTTSFGADVLSVAAGAVVLHHVYERPLELHGNPATSYFQKSQN</sequence>
<dbReference type="AlphaFoldDB" id="A0A9X2VJ02"/>
<dbReference type="RefSeq" id="WP_259623018.1">
    <property type="nucleotide sequence ID" value="NZ_JANYMP010000004.1"/>
</dbReference>
<keyword evidence="3" id="KW-1185">Reference proteome</keyword>
<dbReference type="PANTHER" id="PTHR18964:SF149">
    <property type="entry name" value="BIFUNCTIONAL UDP-N-ACETYLGLUCOSAMINE 2-EPIMERASE_N-ACETYLMANNOSAMINE KINASE"/>
    <property type="match status" value="1"/>
</dbReference>
<name>A0A9X2VJ02_9PSEU</name>
<comment type="similarity">
    <text evidence="1">Belongs to the ROK (NagC/XylR) family.</text>
</comment>
<dbReference type="PANTHER" id="PTHR18964">
    <property type="entry name" value="ROK (REPRESSOR, ORF, KINASE) FAMILY"/>
    <property type="match status" value="1"/>
</dbReference>
<dbReference type="InterPro" id="IPR036390">
    <property type="entry name" value="WH_DNA-bd_sf"/>
</dbReference>
<protein>
    <submittedName>
        <fullName evidence="2">ROK family protein</fullName>
    </submittedName>
</protein>
<dbReference type="InterPro" id="IPR043129">
    <property type="entry name" value="ATPase_NBD"/>
</dbReference>
<organism evidence="2 3">
    <name type="scientific">Umezawaea endophytica</name>
    <dbReference type="NCBI Taxonomy" id="1654476"/>
    <lineage>
        <taxon>Bacteria</taxon>
        <taxon>Bacillati</taxon>
        <taxon>Actinomycetota</taxon>
        <taxon>Actinomycetes</taxon>
        <taxon>Pseudonocardiales</taxon>
        <taxon>Pseudonocardiaceae</taxon>
        <taxon>Umezawaea</taxon>
    </lineage>
</organism>
<dbReference type="EMBL" id="JANYMP010000004">
    <property type="protein sequence ID" value="MCS7477520.1"/>
    <property type="molecule type" value="Genomic_DNA"/>
</dbReference>
<evidence type="ECO:0000256" key="1">
    <source>
        <dbReference type="ARBA" id="ARBA00006479"/>
    </source>
</evidence>
<evidence type="ECO:0000313" key="3">
    <source>
        <dbReference type="Proteomes" id="UP001141259"/>
    </source>
</evidence>
<dbReference type="InterPro" id="IPR000600">
    <property type="entry name" value="ROK"/>
</dbReference>